<evidence type="ECO:0000256" key="2">
    <source>
        <dbReference type="ARBA" id="ARBA00022679"/>
    </source>
</evidence>
<keyword evidence="3 7" id="KW-0812">Transmembrane</keyword>
<dbReference type="GO" id="GO:0016020">
    <property type="term" value="C:membrane"/>
    <property type="evidence" value="ECO:0007669"/>
    <property type="project" value="UniProtKB-SubCell"/>
</dbReference>
<evidence type="ECO:0000256" key="7">
    <source>
        <dbReference type="SAM" id="Phobius"/>
    </source>
</evidence>
<comment type="subcellular location">
    <subcellularLocation>
        <location evidence="1">Membrane</location>
        <topology evidence="1">Multi-pass membrane protein</topology>
    </subcellularLocation>
</comment>
<protein>
    <submittedName>
        <fullName evidence="8">Acyl_transf_3 domain-containing protein</fullName>
    </submittedName>
</protein>
<feature type="transmembrane region" description="Helical" evidence="7">
    <location>
        <begin position="132"/>
        <end position="150"/>
    </location>
</feature>
<dbReference type="InterPro" id="IPR004299">
    <property type="entry name" value="MBOAT_fam"/>
</dbReference>
<dbReference type="InterPro" id="IPR049941">
    <property type="entry name" value="LPLAT_7/PORCN-like"/>
</dbReference>
<name>A0A5K3FWE1_MESCO</name>
<keyword evidence="4 7" id="KW-1133">Transmembrane helix</keyword>
<keyword evidence="5 7" id="KW-0472">Membrane</keyword>
<sequence>MIQTQKLSSLAFNLSDGVALRSGKDLTKALHKLHSVQSTPKLLPFFGYLLCFQNVIVGPFFFYSDYLCYIEGREEDLIADDSERDIVVKHKEYIREAKVALKKQAFFCVFHFILAFYASGRFVPEFLTSDDFVRLGIFRKYFWLTVYGFYLRQRFYCAWSLSALAMLISGFGFSGFTSNGTLEPEYRNAVNVRFFGIELGTNTKVIL</sequence>
<feature type="transmembrane region" description="Helical" evidence="7">
    <location>
        <begin position="157"/>
        <end position="176"/>
    </location>
</feature>
<evidence type="ECO:0000313" key="8">
    <source>
        <dbReference type="WBParaSite" id="MCU_012251-RA"/>
    </source>
</evidence>
<evidence type="ECO:0000256" key="4">
    <source>
        <dbReference type="ARBA" id="ARBA00022989"/>
    </source>
</evidence>
<dbReference type="PANTHER" id="PTHR13906:SF4">
    <property type="entry name" value="LYSOPHOSPHOLIPID ACYLTRANSFERASE 6"/>
    <property type="match status" value="1"/>
</dbReference>
<keyword evidence="6" id="KW-0012">Acyltransferase</keyword>
<evidence type="ECO:0000256" key="1">
    <source>
        <dbReference type="ARBA" id="ARBA00004141"/>
    </source>
</evidence>
<dbReference type="AlphaFoldDB" id="A0A5K3FWE1"/>
<evidence type="ECO:0000256" key="5">
    <source>
        <dbReference type="ARBA" id="ARBA00023136"/>
    </source>
</evidence>
<dbReference type="GO" id="GO:0016746">
    <property type="term" value="F:acyltransferase activity"/>
    <property type="evidence" value="ECO:0007669"/>
    <property type="project" value="UniProtKB-KW"/>
</dbReference>
<evidence type="ECO:0000256" key="3">
    <source>
        <dbReference type="ARBA" id="ARBA00022692"/>
    </source>
</evidence>
<evidence type="ECO:0000256" key="6">
    <source>
        <dbReference type="ARBA" id="ARBA00023315"/>
    </source>
</evidence>
<accession>A0A5K3FWE1</accession>
<dbReference type="GO" id="GO:0030258">
    <property type="term" value="P:lipid modification"/>
    <property type="evidence" value="ECO:0007669"/>
    <property type="project" value="TreeGrafter"/>
</dbReference>
<organism evidence="8">
    <name type="scientific">Mesocestoides corti</name>
    <name type="common">Flatworm</name>
    <dbReference type="NCBI Taxonomy" id="53468"/>
    <lineage>
        <taxon>Eukaryota</taxon>
        <taxon>Metazoa</taxon>
        <taxon>Spiralia</taxon>
        <taxon>Lophotrochozoa</taxon>
        <taxon>Platyhelminthes</taxon>
        <taxon>Cestoda</taxon>
        <taxon>Eucestoda</taxon>
        <taxon>Cyclophyllidea</taxon>
        <taxon>Mesocestoididae</taxon>
        <taxon>Mesocestoides</taxon>
    </lineage>
</organism>
<dbReference type="PANTHER" id="PTHR13906">
    <property type="entry name" value="PORCUPINE"/>
    <property type="match status" value="1"/>
</dbReference>
<reference evidence="8" key="1">
    <citation type="submission" date="2019-11" db="UniProtKB">
        <authorList>
            <consortium name="WormBaseParasite"/>
        </authorList>
    </citation>
    <scope>IDENTIFICATION</scope>
</reference>
<proteinExistence type="predicted"/>
<dbReference type="WBParaSite" id="MCU_012251-RA">
    <property type="protein sequence ID" value="MCU_012251-RA"/>
    <property type="gene ID" value="MCU_012251"/>
</dbReference>
<dbReference type="Pfam" id="PF03062">
    <property type="entry name" value="MBOAT"/>
    <property type="match status" value="1"/>
</dbReference>
<feature type="transmembrane region" description="Helical" evidence="7">
    <location>
        <begin position="45"/>
        <end position="63"/>
    </location>
</feature>
<keyword evidence="2" id="KW-0808">Transferase</keyword>
<feature type="transmembrane region" description="Helical" evidence="7">
    <location>
        <begin position="104"/>
        <end position="120"/>
    </location>
</feature>